<evidence type="ECO:0000256" key="6">
    <source>
        <dbReference type="PIRSR" id="PIRSR005536-1"/>
    </source>
</evidence>
<dbReference type="FunFam" id="3.20.20.70:FF:000118">
    <property type="entry name" value="Alpha-galactosidase"/>
    <property type="match status" value="1"/>
</dbReference>
<dbReference type="GO" id="GO:0016052">
    <property type="term" value="P:carbohydrate catabolic process"/>
    <property type="evidence" value="ECO:0007669"/>
    <property type="project" value="InterPro"/>
</dbReference>
<dbReference type="PRINTS" id="PR00743">
    <property type="entry name" value="GLHYDRLASE36"/>
</dbReference>
<comment type="catalytic activity">
    <reaction evidence="1 5">
        <text>Hydrolysis of terminal, non-reducing alpha-D-galactose residues in alpha-D-galactosides, including galactose oligosaccharides, galactomannans and galactolipids.</text>
        <dbReference type="EC" id="3.2.1.22"/>
    </reaction>
</comment>
<feature type="active site" description="Nucleophile" evidence="6">
    <location>
        <position position="476"/>
    </location>
</feature>
<evidence type="ECO:0000256" key="1">
    <source>
        <dbReference type="ARBA" id="ARBA00001255"/>
    </source>
</evidence>
<dbReference type="GO" id="GO:0004557">
    <property type="term" value="F:alpha-galactosidase activity"/>
    <property type="evidence" value="ECO:0007669"/>
    <property type="project" value="UniProtKB-UniRule"/>
</dbReference>
<dbReference type="Pfam" id="PF02065">
    <property type="entry name" value="Melibiase"/>
    <property type="match status" value="1"/>
</dbReference>
<proteinExistence type="inferred from homology"/>
<dbReference type="KEGG" id="nml:Namu_1771"/>
<evidence type="ECO:0000313" key="8">
    <source>
        <dbReference type="EMBL" id="ACV78161.1"/>
    </source>
</evidence>
<dbReference type="HOGENOM" id="CLU_009640_3_1_11"/>
<keyword evidence="9" id="KW-1185">Reference proteome</keyword>
<sequence length="747" mass="81356">MTSPATTSTVNEAARPADLGLNHPGSAVRHLRAAGVSVVIDCRGPRLPRIVHWGADLGDLDRTTLDNLVRADVQAVVSNVPDQPISPGLLAEHSTGWLGLPGLLGHRAGHQWSTLFDVTTVSSSNDRDGTRRVVVDAADPDAGLRLVLTLELLPAGVLRTRATLTSIADQAGAPYTVDGLALSLPVPTRATELLDFTGRHLRERHPQRRRFDVGSWVRDNRRGRTGADATMLLAAGTPGFGFGHGEVWSVHTAWSGNHRTIAERSPNGHAVLSGGELLLPGEITLGPSESYTTPWIYGSYGGAGLNAVADRFHAFLRGRPQHPRSPRPVILNTWESVYFDMDLPTLIALAEAGAEVGVERYVLDDGWFTGRRDDTAGLGDWQVDRDVWPNGLKPLVDRVTKLGMQFGIWIEPEMINPDSNLARAHPEWMLSTGHRLPIESRHQQVLDLANPGAFDYILGSLDDLLKKHDISYLKWDHNRDLIDAGHSPDGQPAVHDQTLAVYRLIDELRRRHPGVEIESCSSGGARVDLEVLQRTDRVWTSDCIDALERQTIQRYTGLLVPPEMLGAHIGTGQAHTTGRRHNLSFRAGTALFGHMGIEANLTSMSAAERAELGEWVALHKKLRPLLHTGRVVRFDDVDPSLMVQGVYAADLSQAVISIAAIATADSAPIGRLVIPGLDPDAPYHLELLPPGDVIQGEDAERRNGNNKHLPPWLVTGTDLTGAALTYAGVQLPDLLPEQLLLLRVTRV</sequence>
<accession>C8XGH8</accession>
<dbReference type="Gene3D" id="2.70.98.60">
    <property type="entry name" value="alpha-galactosidase from lactobacil brevis"/>
    <property type="match status" value="1"/>
</dbReference>
<dbReference type="Gene3D" id="3.20.20.70">
    <property type="entry name" value="Aldolase class I"/>
    <property type="match status" value="1"/>
</dbReference>
<gene>
    <name evidence="8" type="ordered locus">Namu_1771</name>
</gene>
<evidence type="ECO:0000313" key="9">
    <source>
        <dbReference type="Proteomes" id="UP000002218"/>
    </source>
</evidence>
<dbReference type="InterPro" id="IPR013785">
    <property type="entry name" value="Aldolase_TIM"/>
</dbReference>
<protein>
    <recommendedName>
        <fullName evidence="2 5">Alpha-galactosidase</fullName>
        <ecNumber evidence="2 5">3.2.1.22</ecNumber>
    </recommendedName>
</protein>
<dbReference type="EMBL" id="CP001737">
    <property type="protein sequence ID" value="ACV78161.1"/>
    <property type="molecule type" value="Genomic_DNA"/>
</dbReference>
<dbReference type="AlphaFoldDB" id="C8XGH8"/>
<dbReference type="RefSeq" id="WP_015747063.1">
    <property type="nucleotide sequence ID" value="NC_013235.1"/>
</dbReference>
<keyword evidence="4 5" id="KW-0326">Glycosidase</keyword>
<dbReference type="OrthoDB" id="9758822at2"/>
<dbReference type="InterPro" id="IPR038417">
    <property type="entry name" value="Alpga-gal_N_sf"/>
</dbReference>
<comment type="similarity">
    <text evidence="5">Belongs to the glycosyl hydrolase.</text>
</comment>
<evidence type="ECO:0000256" key="4">
    <source>
        <dbReference type="ARBA" id="ARBA00023295"/>
    </source>
</evidence>
<dbReference type="PIRSF" id="PIRSF005536">
    <property type="entry name" value="Agal"/>
    <property type="match status" value="1"/>
</dbReference>
<dbReference type="eggNOG" id="COG3345">
    <property type="taxonomic scope" value="Bacteria"/>
</dbReference>
<dbReference type="CAZy" id="GH36">
    <property type="family name" value="Glycoside Hydrolase Family 36"/>
</dbReference>
<dbReference type="InterPro" id="IPR002252">
    <property type="entry name" value="Glyco_hydro_36"/>
</dbReference>
<dbReference type="InterPro" id="IPR017853">
    <property type="entry name" value="GH"/>
</dbReference>
<evidence type="ECO:0000256" key="5">
    <source>
        <dbReference type="PIRNR" id="PIRNR005536"/>
    </source>
</evidence>
<dbReference type="InParanoid" id="C8XGH8"/>
<reference evidence="8 9" key="2">
    <citation type="journal article" date="2010" name="Stand. Genomic Sci.">
        <title>Complete genome sequence of Nakamurella multipartita type strain (Y-104).</title>
        <authorList>
            <person name="Tice H."/>
            <person name="Mayilraj S."/>
            <person name="Sims D."/>
            <person name="Lapidus A."/>
            <person name="Nolan M."/>
            <person name="Lucas S."/>
            <person name="Glavina Del Rio T."/>
            <person name="Copeland A."/>
            <person name="Cheng J.F."/>
            <person name="Meincke L."/>
            <person name="Bruce D."/>
            <person name="Goodwin L."/>
            <person name="Pitluck S."/>
            <person name="Ivanova N."/>
            <person name="Mavromatis K."/>
            <person name="Ovchinnikova G."/>
            <person name="Pati A."/>
            <person name="Chen A."/>
            <person name="Palaniappan K."/>
            <person name="Land M."/>
            <person name="Hauser L."/>
            <person name="Chang Y.J."/>
            <person name="Jeffries C.D."/>
            <person name="Detter J.C."/>
            <person name="Brettin T."/>
            <person name="Rohde M."/>
            <person name="Goker M."/>
            <person name="Bristow J."/>
            <person name="Eisen J.A."/>
            <person name="Markowitz V."/>
            <person name="Hugenholtz P."/>
            <person name="Kyrpides N.C."/>
            <person name="Klenk H.P."/>
            <person name="Chen F."/>
        </authorList>
    </citation>
    <scope>NUCLEOTIDE SEQUENCE [LARGE SCALE GENOMIC DNA]</scope>
    <source>
        <strain evidence="9">ATCC 700099 / DSM 44233 / CIP 104796 / JCM 9543 / NBRC 105858 / Y-104</strain>
    </source>
</reference>
<feature type="domain" description="Glycosyl hydrolase family 36 N-terminal" evidence="7">
    <location>
        <begin position="47"/>
        <end position="285"/>
    </location>
</feature>
<dbReference type="SUPFAM" id="SSF51445">
    <property type="entry name" value="(Trans)glycosidases"/>
    <property type="match status" value="1"/>
</dbReference>
<dbReference type="InterPro" id="IPR050985">
    <property type="entry name" value="Alpha-glycosidase_related"/>
</dbReference>
<feature type="active site" description="Proton donor" evidence="6">
    <location>
        <position position="542"/>
    </location>
</feature>
<name>C8XGH8_NAKMY</name>
<dbReference type="InterPro" id="IPR000111">
    <property type="entry name" value="Glyco_hydro_27/36_CS"/>
</dbReference>
<dbReference type="Proteomes" id="UP000002218">
    <property type="component" value="Chromosome"/>
</dbReference>
<evidence type="ECO:0000256" key="2">
    <source>
        <dbReference type="ARBA" id="ARBA00012755"/>
    </source>
</evidence>
<dbReference type="STRING" id="479431.Namu_1771"/>
<evidence type="ECO:0000256" key="3">
    <source>
        <dbReference type="ARBA" id="ARBA00022801"/>
    </source>
</evidence>
<dbReference type="PANTHER" id="PTHR43053">
    <property type="entry name" value="GLYCOSIDASE FAMILY 31"/>
    <property type="match status" value="1"/>
</dbReference>
<dbReference type="EC" id="3.2.1.22" evidence="2 5"/>
<dbReference type="CDD" id="cd14791">
    <property type="entry name" value="GH36"/>
    <property type="match status" value="1"/>
</dbReference>
<dbReference type="PANTHER" id="PTHR43053:SF3">
    <property type="entry name" value="ALPHA-GALACTOSIDASE C-RELATED"/>
    <property type="match status" value="1"/>
</dbReference>
<keyword evidence="3 5" id="KW-0378">Hydrolase</keyword>
<reference evidence="9" key="1">
    <citation type="submission" date="2009-09" db="EMBL/GenBank/DDBJ databases">
        <title>The complete genome of Nakamurella multipartita DSM 44233.</title>
        <authorList>
            <consortium name="US DOE Joint Genome Institute (JGI-PGF)"/>
            <person name="Lucas S."/>
            <person name="Copeland A."/>
            <person name="Lapidus A."/>
            <person name="Glavina del Rio T."/>
            <person name="Dalin E."/>
            <person name="Tice H."/>
            <person name="Bruce D."/>
            <person name="Goodwin L."/>
            <person name="Pitluck S."/>
            <person name="Kyrpides N."/>
            <person name="Mavromatis K."/>
            <person name="Ivanova N."/>
            <person name="Ovchinnikova G."/>
            <person name="Sims D."/>
            <person name="Meincke L."/>
            <person name="Brettin T."/>
            <person name="Detter J.C."/>
            <person name="Han C."/>
            <person name="Larimer F."/>
            <person name="Land M."/>
            <person name="Hauser L."/>
            <person name="Markowitz V."/>
            <person name="Cheng J.-F."/>
            <person name="Hugenholtz P."/>
            <person name="Woyke T."/>
            <person name="Wu D."/>
            <person name="Klenk H.-P."/>
            <person name="Eisen J.A."/>
        </authorList>
    </citation>
    <scope>NUCLEOTIDE SEQUENCE [LARGE SCALE GENOMIC DNA]</scope>
    <source>
        <strain evidence="9">ATCC 700099 / DSM 44233 / CIP 104796 / JCM 9543 / NBRC 105858 / Y-104</strain>
    </source>
</reference>
<evidence type="ECO:0000259" key="7">
    <source>
        <dbReference type="Pfam" id="PF16875"/>
    </source>
</evidence>
<dbReference type="InterPro" id="IPR031704">
    <property type="entry name" value="Glyco_hydro_36_N"/>
</dbReference>
<organism evidence="8 9">
    <name type="scientific">Nakamurella multipartita (strain ATCC 700099 / DSM 44233 / CIP 104796 / JCM 9543 / NBRC 105858 / Y-104)</name>
    <name type="common">Microsphaera multipartita</name>
    <dbReference type="NCBI Taxonomy" id="479431"/>
    <lineage>
        <taxon>Bacteria</taxon>
        <taxon>Bacillati</taxon>
        <taxon>Actinomycetota</taxon>
        <taxon>Actinomycetes</taxon>
        <taxon>Nakamurellales</taxon>
        <taxon>Nakamurellaceae</taxon>
        <taxon>Nakamurella</taxon>
    </lineage>
</organism>
<dbReference type="Pfam" id="PF16875">
    <property type="entry name" value="Glyco_hydro_36N"/>
    <property type="match status" value="1"/>
</dbReference>
<dbReference type="PROSITE" id="PS00512">
    <property type="entry name" value="ALPHA_GALACTOSIDASE"/>
    <property type="match status" value="1"/>
</dbReference>